<reference evidence="2 3" key="1">
    <citation type="journal article" date="2022" name="Int. J. Syst. Evol. Microbiol.">
        <title>Apilactobacillus apisilvae sp. nov., Nicolia spurrieriana gen. nov. sp. nov., Bombilactobacillus folatiphilus sp. nov. and Bombilactobacillus thymidiniphilus sp. nov., four new lactic acid bacterial isolates from stingless bees Tetragonula carbonaria and Austroplebeia australis.</title>
        <authorList>
            <person name="Oliphant S.A."/>
            <person name="Watson-Haigh N.S."/>
            <person name="Sumby K.M."/>
            <person name="Gardner J."/>
            <person name="Groom S."/>
            <person name="Jiranek V."/>
        </authorList>
    </citation>
    <scope>NUCLEOTIDE SEQUENCE [LARGE SCALE GENOMIC DNA]</scope>
    <source>
        <strain evidence="2 3">SG5_A10</strain>
    </source>
</reference>
<organism evidence="2 3">
    <name type="scientific">Apilactobacillus apisilvae</name>
    <dbReference type="NCBI Taxonomy" id="2923364"/>
    <lineage>
        <taxon>Bacteria</taxon>
        <taxon>Bacillati</taxon>
        <taxon>Bacillota</taxon>
        <taxon>Bacilli</taxon>
        <taxon>Lactobacillales</taxon>
        <taxon>Lactobacillaceae</taxon>
        <taxon>Apilactobacillus</taxon>
    </lineage>
</organism>
<evidence type="ECO:0000259" key="1">
    <source>
        <dbReference type="Pfam" id="PF22479"/>
    </source>
</evidence>
<geneLocation type="plasmid" evidence="2 3">
    <name>p1unnamed</name>
</geneLocation>
<dbReference type="Pfam" id="PF22479">
    <property type="entry name" value="Pam3_gp18"/>
    <property type="match status" value="1"/>
</dbReference>
<evidence type="ECO:0000313" key="2">
    <source>
        <dbReference type="EMBL" id="UQS85789.1"/>
    </source>
</evidence>
<dbReference type="EMBL" id="CP093363">
    <property type="protein sequence ID" value="UQS85789.1"/>
    <property type="molecule type" value="Genomic_DNA"/>
</dbReference>
<sequence length="106" mass="12200">MDHDYIEVSVDDMPYSQEVELADNSYIFKFYHNEIDDLFYIDLFDYDGNLIVAGEPIVINKPLWRNINNDKLPVETIIPLDESGQETEINADNLGETVQLCIDDLG</sequence>
<dbReference type="Proteomes" id="UP000831859">
    <property type="component" value="Plasmid p1unnamed"/>
</dbReference>
<dbReference type="RefSeq" id="WP_249511753.1">
    <property type="nucleotide sequence ID" value="NZ_CP093363.1"/>
</dbReference>
<evidence type="ECO:0000313" key="3">
    <source>
        <dbReference type="Proteomes" id="UP000831859"/>
    </source>
</evidence>
<protein>
    <recommendedName>
        <fullName evidence="1">Cyanophage baseplate Pam3 plug gp18 domain-containing protein</fullName>
    </recommendedName>
</protein>
<keyword evidence="2" id="KW-0614">Plasmid</keyword>
<dbReference type="InterPro" id="IPR054252">
    <property type="entry name" value="Pam3_gp18"/>
</dbReference>
<proteinExistence type="predicted"/>
<name>A0ABY4PIZ5_9LACO</name>
<gene>
    <name evidence="2" type="ORF">MOO46_07600</name>
</gene>
<keyword evidence="3" id="KW-1185">Reference proteome</keyword>
<accession>A0ABY4PIZ5</accession>
<feature type="domain" description="Cyanophage baseplate Pam3 plug gp18" evidence="1">
    <location>
        <begin position="4"/>
        <end position="104"/>
    </location>
</feature>